<dbReference type="PATRIC" id="fig|571915.4.peg.1912"/>
<evidence type="ECO:0000313" key="1">
    <source>
        <dbReference type="EMBL" id="AKK06122.1"/>
    </source>
</evidence>
<evidence type="ECO:0000313" key="2">
    <source>
        <dbReference type="Proteomes" id="UP000035199"/>
    </source>
</evidence>
<sequence>MTITSGNVYQKNGSLLPHNKIVPLQRSRGAELVVPPADTWDGDRLPLGVSGIHQVRTLSAYGRCATPASIPVDKLNSDHIDADSCSNWKTVSSSTDSYEPQVGGLKNYIFGLLFGSIIGIGFYLTGQVGIDDTAVESDYPAVAYSNGGAGSQ</sequence>
<reference evidence="1 2" key="1">
    <citation type="journal article" date="2015" name="Genome Announc.">
        <title>Complete Genome Sequence of the Type Strain Corynebacterium mustelae DSM 45274, Isolated from Various Tissues of a Male Ferret with Lethal Sepsis.</title>
        <authorList>
            <person name="Ruckert C."/>
            <person name="Eimer J."/>
            <person name="Winkler A."/>
            <person name="Tauch A."/>
        </authorList>
    </citation>
    <scope>NUCLEOTIDE SEQUENCE [LARGE SCALE GENOMIC DNA]</scope>
    <source>
        <strain evidence="1 2">DSM 45274</strain>
    </source>
</reference>
<dbReference type="AlphaFoldDB" id="A0A0G3H4W7"/>
<dbReference type="EMBL" id="CP011542">
    <property type="protein sequence ID" value="AKK06122.1"/>
    <property type="molecule type" value="Genomic_DNA"/>
</dbReference>
<dbReference type="KEGG" id="cmv:CMUST_09025"/>
<protein>
    <submittedName>
        <fullName evidence="1">Uncharacterized protein</fullName>
    </submittedName>
</protein>
<dbReference type="RefSeq" id="WP_047262214.1">
    <property type="nucleotide sequence ID" value="NZ_CP011542.1"/>
</dbReference>
<name>A0A0G3H4W7_9CORY</name>
<organism evidence="1 2">
    <name type="scientific">Corynebacterium mustelae</name>
    <dbReference type="NCBI Taxonomy" id="571915"/>
    <lineage>
        <taxon>Bacteria</taxon>
        <taxon>Bacillati</taxon>
        <taxon>Actinomycetota</taxon>
        <taxon>Actinomycetes</taxon>
        <taxon>Mycobacteriales</taxon>
        <taxon>Corynebacteriaceae</taxon>
        <taxon>Corynebacterium</taxon>
    </lineage>
</organism>
<reference evidence="2" key="2">
    <citation type="submission" date="2015-05" db="EMBL/GenBank/DDBJ databases">
        <title>Complete genome sequence of Corynebacterium mustelae DSM 45274, isolated from various tissues of a male ferret with lethal sepsis.</title>
        <authorList>
            <person name="Ruckert C."/>
            <person name="Albersmeier A."/>
            <person name="Winkler A."/>
            <person name="Tauch A."/>
        </authorList>
    </citation>
    <scope>NUCLEOTIDE SEQUENCE [LARGE SCALE GENOMIC DNA]</scope>
    <source>
        <strain evidence="2">DSM 45274</strain>
    </source>
</reference>
<gene>
    <name evidence="1" type="ORF">CMUST_09025</name>
</gene>
<accession>A0A0G3H4W7</accession>
<dbReference type="Proteomes" id="UP000035199">
    <property type="component" value="Chromosome"/>
</dbReference>
<proteinExistence type="predicted"/>
<keyword evidence="2" id="KW-1185">Reference proteome</keyword>